<evidence type="ECO:0000256" key="1">
    <source>
        <dbReference type="ARBA" id="ARBA00008520"/>
    </source>
</evidence>
<keyword evidence="3 4" id="KW-0732">Signal</keyword>
<evidence type="ECO:0000313" key="6">
    <source>
        <dbReference type="Proteomes" id="UP000726170"/>
    </source>
</evidence>
<keyword evidence="6" id="KW-1185">Reference proteome</keyword>
<comment type="similarity">
    <text evidence="1">Belongs to the bacterial solute-binding protein 1 family.</text>
</comment>
<evidence type="ECO:0000313" key="5">
    <source>
        <dbReference type="EMBL" id="MBU5485403.1"/>
    </source>
</evidence>
<reference evidence="5 6" key="1">
    <citation type="submission" date="2021-06" db="EMBL/GenBank/DDBJ databases">
        <authorList>
            <person name="Sun Q."/>
            <person name="Li D."/>
        </authorList>
    </citation>
    <scope>NUCLEOTIDE SEQUENCE [LARGE SCALE GENOMIC DNA]</scope>
    <source>
        <strain evidence="5 6">MSJ-11</strain>
    </source>
</reference>
<evidence type="ECO:0000256" key="4">
    <source>
        <dbReference type="SAM" id="SignalP"/>
    </source>
</evidence>
<gene>
    <name evidence="5" type="ORF">KQI86_13855</name>
</gene>
<sequence length="416" mass="48319">MFNKLKIVNYKKFLCLFMILMLSLNFGGCKNKKETQRGEKKLNIFIDIKDKQSLNIIKFLVEEFEKENPKINITINNSIGINNVEDVSKEKIGDIIVTSRNKMIELQKKGYLNDLSNYYEKNKINEKYYNIFKSYGRYCDKYYGMPIIPYTIEVFYNKESLDKLKLPTPTKISDLDNLLKNLNQLSIRVPVILTEDLDIYNAISSLVVRDKGNMYKIDCIYDFSQDFYKERKEFQSLLDDIQDLYKKGVINKNTFELGNETTIKKFTNGDIPLIISTSHYYNELNKHNIGLIEDYESMVSFKGSVPVIVNALICLPVNGESGEEVGEFIKFIYSDETQKKLLEKGHITGNINANKELTGIGTTMRKHLEDNNENGILFVYNLPENLYVALTSQIEEILSGKYNGREWEDILKEVYK</sequence>
<dbReference type="InterPro" id="IPR006059">
    <property type="entry name" value="SBP"/>
</dbReference>
<dbReference type="Proteomes" id="UP000726170">
    <property type="component" value="Unassembled WGS sequence"/>
</dbReference>
<keyword evidence="2" id="KW-0813">Transport</keyword>
<proteinExistence type="inferred from homology"/>
<dbReference type="RefSeq" id="WP_216439951.1">
    <property type="nucleotide sequence ID" value="NZ_JAHLQF010000003.1"/>
</dbReference>
<accession>A0ABS6EJJ5</accession>
<organism evidence="5 6">
    <name type="scientific">Clostridium mobile</name>
    <dbReference type="NCBI Taxonomy" id="2841512"/>
    <lineage>
        <taxon>Bacteria</taxon>
        <taxon>Bacillati</taxon>
        <taxon>Bacillota</taxon>
        <taxon>Clostridia</taxon>
        <taxon>Eubacteriales</taxon>
        <taxon>Clostridiaceae</taxon>
        <taxon>Clostridium</taxon>
    </lineage>
</organism>
<dbReference type="EMBL" id="JAHLQF010000003">
    <property type="protein sequence ID" value="MBU5485403.1"/>
    <property type="molecule type" value="Genomic_DNA"/>
</dbReference>
<dbReference type="PANTHER" id="PTHR30061">
    <property type="entry name" value="MALTOSE-BINDING PERIPLASMIC PROTEIN"/>
    <property type="match status" value="1"/>
</dbReference>
<dbReference type="PANTHER" id="PTHR30061:SF50">
    <property type="entry name" value="MALTOSE_MALTODEXTRIN-BINDING PERIPLASMIC PROTEIN"/>
    <property type="match status" value="1"/>
</dbReference>
<evidence type="ECO:0000256" key="2">
    <source>
        <dbReference type="ARBA" id="ARBA00022448"/>
    </source>
</evidence>
<feature type="signal peptide" evidence="4">
    <location>
        <begin position="1"/>
        <end position="27"/>
    </location>
</feature>
<feature type="chain" id="PRO_5046544400" evidence="4">
    <location>
        <begin position="28"/>
        <end position="416"/>
    </location>
</feature>
<protein>
    <submittedName>
        <fullName evidence="5">Extracellular solute-binding protein</fullName>
    </submittedName>
</protein>
<comment type="caution">
    <text evidence="5">The sequence shown here is derived from an EMBL/GenBank/DDBJ whole genome shotgun (WGS) entry which is preliminary data.</text>
</comment>
<dbReference type="Pfam" id="PF13416">
    <property type="entry name" value="SBP_bac_8"/>
    <property type="match status" value="1"/>
</dbReference>
<evidence type="ECO:0000256" key="3">
    <source>
        <dbReference type="ARBA" id="ARBA00022729"/>
    </source>
</evidence>
<name>A0ABS6EJJ5_9CLOT</name>